<evidence type="ECO:0008006" key="3">
    <source>
        <dbReference type="Google" id="ProtNLM"/>
    </source>
</evidence>
<proteinExistence type="predicted"/>
<comment type="caution">
    <text evidence="1">The sequence shown here is derived from an EMBL/GenBank/DDBJ whole genome shotgun (WGS) entry which is preliminary data.</text>
</comment>
<protein>
    <recommendedName>
        <fullName evidence="3">GAF domain-containing protein</fullName>
    </recommendedName>
</protein>
<evidence type="ECO:0000313" key="1">
    <source>
        <dbReference type="EMBL" id="CAL1538223.1"/>
    </source>
</evidence>
<keyword evidence="2" id="KW-1185">Reference proteome</keyword>
<dbReference type="SUPFAM" id="SSF55781">
    <property type="entry name" value="GAF domain-like"/>
    <property type="match status" value="1"/>
</dbReference>
<reference evidence="1 2" key="1">
    <citation type="submission" date="2024-04" db="EMBL/GenBank/DDBJ databases">
        <authorList>
            <consortium name="Genoscope - CEA"/>
            <person name="William W."/>
        </authorList>
    </citation>
    <scope>NUCLEOTIDE SEQUENCE [LARGE SCALE GENOMIC DNA]</scope>
</reference>
<feature type="non-terminal residue" evidence="1">
    <location>
        <position position="252"/>
    </location>
</feature>
<sequence>MPVLDANSLGELREAIKLTLSRCVLNTHLIKVYLRDPASTHLVDENCRTLPNSRFISDILQQRGKTVVTVNHNQDSIRELLGSQHSNDNNHSVLLLPIPERGTQKSIGLVVVVSQAGSLSSVDPKRVELCLKQISVTYEVLRNNVSKESGHINNLESLIQLCGELHDPDAAQLEIKVVRYLQHQTDAETGFLLLVVPETQMLFCQAVGDTVLQEEVRFAGPSSCFGKALETKQPITLADIPVERRYEVEKII</sequence>
<dbReference type="EMBL" id="CAXITT010000290">
    <property type="protein sequence ID" value="CAL1538223.1"/>
    <property type="molecule type" value="Genomic_DNA"/>
</dbReference>
<dbReference type="Proteomes" id="UP001497497">
    <property type="component" value="Unassembled WGS sequence"/>
</dbReference>
<evidence type="ECO:0000313" key="2">
    <source>
        <dbReference type="Proteomes" id="UP001497497"/>
    </source>
</evidence>
<dbReference type="Gene3D" id="3.30.450.40">
    <property type="match status" value="1"/>
</dbReference>
<organism evidence="1 2">
    <name type="scientific">Lymnaea stagnalis</name>
    <name type="common">Great pond snail</name>
    <name type="synonym">Helix stagnalis</name>
    <dbReference type="NCBI Taxonomy" id="6523"/>
    <lineage>
        <taxon>Eukaryota</taxon>
        <taxon>Metazoa</taxon>
        <taxon>Spiralia</taxon>
        <taxon>Lophotrochozoa</taxon>
        <taxon>Mollusca</taxon>
        <taxon>Gastropoda</taxon>
        <taxon>Heterobranchia</taxon>
        <taxon>Euthyneura</taxon>
        <taxon>Panpulmonata</taxon>
        <taxon>Hygrophila</taxon>
        <taxon>Lymnaeoidea</taxon>
        <taxon>Lymnaeidae</taxon>
        <taxon>Lymnaea</taxon>
    </lineage>
</organism>
<dbReference type="InterPro" id="IPR029016">
    <property type="entry name" value="GAF-like_dom_sf"/>
</dbReference>
<name>A0AAV2HVI3_LYMST</name>
<accession>A0AAV2HVI3</accession>
<gene>
    <name evidence="1" type="ORF">GSLYS_00012044001</name>
</gene>
<dbReference type="AlphaFoldDB" id="A0AAV2HVI3"/>